<keyword evidence="6" id="KW-0521">NADP</keyword>
<dbReference type="NCBIfam" id="NF004976">
    <property type="entry name" value="PRK06349.1"/>
    <property type="match status" value="1"/>
</dbReference>
<organism evidence="10 11">
    <name type="scientific">Peptoniphilus ovalis</name>
    <dbReference type="NCBI Taxonomy" id="2841503"/>
    <lineage>
        <taxon>Bacteria</taxon>
        <taxon>Bacillati</taxon>
        <taxon>Bacillota</taxon>
        <taxon>Tissierellia</taxon>
        <taxon>Tissierellales</taxon>
        <taxon>Peptoniphilaceae</taxon>
        <taxon>Peptoniphilus</taxon>
    </lineage>
</organism>
<evidence type="ECO:0000256" key="2">
    <source>
        <dbReference type="ARBA" id="ARBA00022605"/>
    </source>
</evidence>
<dbReference type="PANTHER" id="PTHR43331:SF1">
    <property type="entry name" value="HOMOSERINE DEHYDROGENASE"/>
    <property type="match status" value="1"/>
</dbReference>
<reference evidence="10 11" key="1">
    <citation type="submission" date="2021-06" db="EMBL/GenBank/DDBJ databases">
        <authorList>
            <person name="Sun Q."/>
            <person name="Li D."/>
        </authorList>
    </citation>
    <scope>NUCLEOTIDE SEQUENCE [LARGE SCALE GENOMIC DNA]</scope>
    <source>
        <strain evidence="10 11">MSJ-1</strain>
    </source>
</reference>
<feature type="domain" description="Homoserine dehydrogenase catalytic" evidence="8">
    <location>
        <begin position="132"/>
        <end position="309"/>
    </location>
</feature>
<feature type="domain" description="Aspartate/homoserine dehydrogenase NAD-binding" evidence="9">
    <location>
        <begin position="7"/>
        <end position="124"/>
    </location>
</feature>
<evidence type="ECO:0000313" key="10">
    <source>
        <dbReference type="EMBL" id="MBU5669198.1"/>
    </source>
</evidence>
<dbReference type="InterPro" id="IPR005106">
    <property type="entry name" value="Asp/hSer_DH_NAD-bd"/>
</dbReference>
<evidence type="ECO:0000256" key="6">
    <source>
        <dbReference type="RuleBase" id="RU000579"/>
    </source>
</evidence>
<comment type="pathway">
    <text evidence="6">Amino-acid biosynthesis; L-threonine biosynthesis; L-threonine from L-aspartate: step 3/5.</text>
</comment>
<protein>
    <recommendedName>
        <fullName evidence="1 6">Homoserine dehydrogenase</fullName>
        <ecNumber evidence="6">1.1.1.3</ecNumber>
    </recommendedName>
</protein>
<keyword evidence="5 6" id="KW-0486">Methionine biosynthesis</keyword>
<dbReference type="Pfam" id="PF03447">
    <property type="entry name" value="NAD_binding_3"/>
    <property type="match status" value="1"/>
</dbReference>
<keyword evidence="2 6" id="KW-0028">Amino-acid biosynthesis</keyword>
<dbReference type="InterPro" id="IPR001342">
    <property type="entry name" value="HDH_cat"/>
</dbReference>
<dbReference type="GO" id="GO:0004412">
    <property type="term" value="F:homoserine dehydrogenase activity"/>
    <property type="evidence" value="ECO:0007669"/>
    <property type="project" value="UniProtKB-EC"/>
</dbReference>
<gene>
    <name evidence="10" type="ORF">KQI68_05000</name>
</gene>
<evidence type="ECO:0000313" key="11">
    <source>
        <dbReference type="Proteomes" id="UP000783742"/>
    </source>
</evidence>
<evidence type="ECO:0000256" key="3">
    <source>
        <dbReference type="ARBA" id="ARBA00022697"/>
    </source>
</evidence>
<keyword evidence="4 6" id="KW-0560">Oxidoreductase</keyword>
<keyword evidence="3 6" id="KW-0791">Threonine biosynthesis</keyword>
<accession>A0ABS6FGN9</accession>
<dbReference type="Pfam" id="PF00742">
    <property type="entry name" value="Homoserine_dh"/>
    <property type="match status" value="1"/>
</dbReference>
<dbReference type="EC" id="1.1.1.3" evidence="6"/>
<dbReference type="RefSeq" id="WP_216549042.1">
    <property type="nucleotide sequence ID" value="NZ_JAHLQO010000003.1"/>
</dbReference>
<evidence type="ECO:0000256" key="1">
    <source>
        <dbReference type="ARBA" id="ARBA00013376"/>
    </source>
</evidence>
<evidence type="ECO:0000259" key="9">
    <source>
        <dbReference type="Pfam" id="PF03447"/>
    </source>
</evidence>
<dbReference type="PROSITE" id="PS01042">
    <property type="entry name" value="HOMOSER_DHGENASE"/>
    <property type="match status" value="1"/>
</dbReference>
<evidence type="ECO:0000259" key="8">
    <source>
        <dbReference type="Pfam" id="PF00742"/>
    </source>
</evidence>
<proteinExistence type="inferred from homology"/>
<comment type="catalytic activity">
    <reaction evidence="6">
        <text>L-homoserine + NADP(+) = L-aspartate 4-semialdehyde + NADPH + H(+)</text>
        <dbReference type="Rhea" id="RHEA:15761"/>
        <dbReference type="ChEBI" id="CHEBI:15378"/>
        <dbReference type="ChEBI" id="CHEBI:57476"/>
        <dbReference type="ChEBI" id="CHEBI:57783"/>
        <dbReference type="ChEBI" id="CHEBI:58349"/>
        <dbReference type="ChEBI" id="CHEBI:537519"/>
        <dbReference type="EC" id="1.1.1.3"/>
    </reaction>
</comment>
<evidence type="ECO:0000256" key="7">
    <source>
        <dbReference type="RuleBase" id="RU004171"/>
    </source>
</evidence>
<comment type="similarity">
    <text evidence="7">Belongs to the homoserine dehydrogenase family.</text>
</comment>
<dbReference type="EMBL" id="JAHLQO010000003">
    <property type="protein sequence ID" value="MBU5669198.1"/>
    <property type="molecule type" value="Genomic_DNA"/>
</dbReference>
<dbReference type="PANTHER" id="PTHR43331">
    <property type="entry name" value="HOMOSERINE DEHYDROGENASE"/>
    <property type="match status" value="1"/>
</dbReference>
<evidence type="ECO:0000256" key="5">
    <source>
        <dbReference type="ARBA" id="ARBA00023167"/>
    </source>
</evidence>
<name>A0ABS6FGN9_9FIRM</name>
<dbReference type="InterPro" id="IPR019811">
    <property type="entry name" value="HDH_CS"/>
</dbReference>
<keyword evidence="11" id="KW-1185">Reference proteome</keyword>
<comment type="pathway">
    <text evidence="6">Amino-acid biosynthesis; L-methionine biosynthesis via de novo pathway; L-homoserine from L-aspartate: step 3/3.</text>
</comment>
<comment type="caution">
    <text evidence="10">The sequence shown here is derived from an EMBL/GenBank/DDBJ whole genome shotgun (WGS) entry which is preliminary data.</text>
</comment>
<evidence type="ECO:0000256" key="4">
    <source>
        <dbReference type="ARBA" id="ARBA00023002"/>
    </source>
</evidence>
<dbReference type="Proteomes" id="UP000783742">
    <property type="component" value="Unassembled WGS sequence"/>
</dbReference>
<sequence length="394" mass="44755">MNLALMGFGTVGTGVEEILFKKKDFLSQKGFDINIKKVLIANANKKRYPKDDSIEFTANFDEILNSDVDTVIDVTSNLEETYKRIIELMNAGKNIITANKAVVSKYFEELNETARKNNVYFSYEASVGGAIPIIHPLMEELQFNEINSVSGILNGTSNFILSEMEEKGLDYDVVLKKAQDLGYAEADPTADVCGFDSQRKIRILSSLSYNAKIKEEEILTLGISNIKKSNIEFSKNNNYNIRLIANSQLKGEKIYITVMPMLVKDPFFSNTIKSLNKVRVTGEYFGEYRFFGAGAGKLETADAVIRDLLRIYNCSEIKPFYTAEKNYKVSTDLENKYYISVKEVKDALYKVINRDETNDLHHIITKNLNFDELKDILNSYEEDEIFVAAVEEEK</sequence>